<dbReference type="AlphaFoldDB" id="A0A9N7VU71"/>
<reference evidence="2" key="1">
    <citation type="submission" date="2020-03" db="EMBL/GenBank/DDBJ databases">
        <authorList>
            <person name="Weist P."/>
        </authorList>
    </citation>
    <scope>NUCLEOTIDE SEQUENCE</scope>
</reference>
<comment type="caution">
    <text evidence="2">The sequence shown here is derived from an EMBL/GenBank/DDBJ whole genome shotgun (WGS) entry which is preliminary data.</text>
</comment>
<feature type="compositionally biased region" description="Basic and acidic residues" evidence="1">
    <location>
        <begin position="177"/>
        <end position="203"/>
    </location>
</feature>
<dbReference type="EMBL" id="CADEAL010004249">
    <property type="protein sequence ID" value="CAB1455318.1"/>
    <property type="molecule type" value="Genomic_DNA"/>
</dbReference>
<keyword evidence="3" id="KW-1185">Reference proteome</keyword>
<feature type="region of interest" description="Disordered" evidence="1">
    <location>
        <begin position="1"/>
        <end position="35"/>
    </location>
</feature>
<evidence type="ECO:0000313" key="3">
    <source>
        <dbReference type="Proteomes" id="UP001153269"/>
    </source>
</evidence>
<evidence type="ECO:0000256" key="1">
    <source>
        <dbReference type="SAM" id="MobiDB-lite"/>
    </source>
</evidence>
<gene>
    <name evidence="2" type="ORF">PLEPLA_LOCUS43093</name>
</gene>
<feature type="compositionally biased region" description="Basic and acidic residues" evidence="1">
    <location>
        <begin position="260"/>
        <end position="274"/>
    </location>
</feature>
<feature type="compositionally biased region" description="Polar residues" evidence="1">
    <location>
        <begin position="164"/>
        <end position="176"/>
    </location>
</feature>
<sequence>MINELSTAWRPAQADQYSTDERRAGVGGGGRGRTPTSLQAWRTDMNYFGMLGLRVDPDGVEECEKIHITNGFRKAGLLRDGEETPPHLRLSEATLKMRTFVVLVRRKKTKMRINDLTFLVTAMYLHKYEEEGYVIENGPEQSMQISRSRSPSSKPHRCSEARSTKSLAMTTGQQQRVGDEASKHLFSTLRDKPDWKRGEEKARGGRQWPGMGGLESETQDEGSKRDALNLPGARGAKAVCAGEQRVHLSGAQHSTGHMGPPERWEPSEAKPTDF</sequence>
<evidence type="ECO:0000313" key="2">
    <source>
        <dbReference type="EMBL" id="CAB1455318.1"/>
    </source>
</evidence>
<protein>
    <submittedName>
        <fullName evidence="2">Uncharacterized protein</fullName>
    </submittedName>
</protein>
<proteinExistence type="predicted"/>
<feature type="region of interest" description="Disordered" evidence="1">
    <location>
        <begin position="141"/>
        <end position="274"/>
    </location>
</feature>
<dbReference type="Proteomes" id="UP001153269">
    <property type="component" value="Unassembled WGS sequence"/>
</dbReference>
<name>A0A9N7VU71_PLEPL</name>
<accession>A0A9N7VU71</accession>
<organism evidence="2 3">
    <name type="scientific">Pleuronectes platessa</name>
    <name type="common">European plaice</name>
    <dbReference type="NCBI Taxonomy" id="8262"/>
    <lineage>
        <taxon>Eukaryota</taxon>
        <taxon>Metazoa</taxon>
        <taxon>Chordata</taxon>
        <taxon>Craniata</taxon>
        <taxon>Vertebrata</taxon>
        <taxon>Euteleostomi</taxon>
        <taxon>Actinopterygii</taxon>
        <taxon>Neopterygii</taxon>
        <taxon>Teleostei</taxon>
        <taxon>Neoteleostei</taxon>
        <taxon>Acanthomorphata</taxon>
        <taxon>Carangaria</taxon>
        <taxon>Pleuronectiformes</taxon>
        <taxon>Pleuronectoidei</taxon>
        <taxon>Pleuronectidae</taxon>
        <taxon>Pleuronectes</taxon>
    </lineage>
</organism>